<dbReference type="AlphaFoldDB" id="A0A645I3R1"/>
<dbReference type="EMBL" id="VSSQ01105888">
    <property type="protein sequence ID" value="MPN45760.1"/>
    <property type="molecule type" value="Genomic_DNA"/>
</dbReference>
<sequence>MNDVARDKFFAFYNGQFAVAQHFGGGRGHGFECFDGLFGFAFLHHTEHRIQDDDK</sequence>
<reference evidence="1" key="1">
    <citation type="submission" date="2019-08" db="EMBL/GenBank/DDBJ databases">
        <authorList>
            <person name="Kucharzyk K."/>
            <person name="Murdoch R.W."/>
            <person name="Higgins S."/>
            <person name="Loffler F."/>
        </authorList>
    </citation>
    <scope>NUCLEOTIDE SEQUENCE</scope>
</reference>
<organism evidence="1">
    <name type="scientific">bioreactor metagenome</name>
    <dbReference type="NCBI Taxonomy" id="1076179"/>
    <lineage>
        <taxon>unclassified sequences</taxon>
        <taxon>metagenomes</taxon>
        <taxon>ecological metagenomes</taxon>
    </lineage>
</organism>
<proteinExistence type="predicted"/>
<comment type="caution">
    <text evidence="1">The sequence shown here is derived from an EMBL/GenBank/DDBJ whole genome shotgun (WGS) entry which is preliminary data.</text>
</comment>
<accession>A0A645I3R1</accession>
<evidence type="ECO:0000313" key="1">
    <source>
        <dbReference type="EMBL" id="MPN45760.1"/>
    </source>
</evidence>
<name>A0A645I3R1_9ZZZZ</name>
<protein>
    <submittedName>
        <fullName evidence="1">Uncharacterized protein</fullName>
    </submittedName>
</protein>
<gene>
    <name evidence="1" type="ORF">SDC9_193331</name>
</gene>